<keyword evidence="2" id="KW-0479">Metal-binding</keyword>
<evidence type="ECO:0000256" key="5">
    <source>
        <dbReference type="ARBA" id="ARBA00023049"/>
    </source>
</evidence>
<dbReference type="OrthoDB" id="9810445at2"/>
<name>A0A0A2X2K7_9GAMM</name>
<dbReference type="GO" id="GO:0004222">
    <property type="term" value="F:metalloendopeptidase activity"/>
    <property type="evidence" value="ECO:0007669"/>
    <property type="project" value="InterPro"/>
</dbReference>
<dbReference type="STRING" id="1300345.LF41_2724"/>
<keyword evidence="1 6" id="KW-0645">Protease</keyword>
<dbReference type="Gene3D" id="3.30.2010.10">
    <property type="entry name" value="Metalloproteases ('zincins'), catalytic domain"/>
    <property type="match status" value="1"/>
</dbReference>
<evidence type="ECO:0000313" key="9">
    <source>
        <dbReference type="Proteomes" id="UP000030518"/>
    </source>
</evidence>
<evidence type="ECO:0000256" key="6">
    <source>
        <dbReference type="RuleBase" id="RU003983"/>
    </source>
</evidence>
<evidence type="ECO:0000313" key="8">
    <source>
        <dbReference type="EMBL" id="KGQ19469.1"/>
    </source>
</evidence>
<evidence type="ECO:0000256" key="2">
    <source>
        <dbReference type="ARBA" id="ARBA00022723"/>
    </source>
</evidence>
<dbReference type="GO" id="GO:0051603">
    <property type="term" value="P:proteolysis involved in protein catabolic process"/>
    <property type="evidence" value="ECO:0007669"/>
    <property type="project" value="TreeGrafter"/>
</dbReference>
<protein>
    <submittedName>
        <fullName evidence="8">Peptidase M48 Ste24p</fullName>
    </submittedName>
</protein>
<dbReference type="InterPro" id="IPR051156">
    <property type="entry name" value="Mito/Outer_Membr_Metalloprot"/>
</dbReference>
<dbReference type="Proteomes" id="UP000030518">
    <property type="component" value="Unassembled WGS sequence"/>
</dbReference>
<reference evidence="8 9" key="1">
    <citation type="submission" date="2014-09" db="EMBL/GenBank/DDBJ databases">
        <title>Genome sequences of Lysobacter dokdonensis DS-58.</title>
        <authorList>
            <person name="Kim J.F."/>
            <person name="Kwak M.-J."/>
        </authorList>
    </citation>
    <scope>NUCLEOTIDE SEQUENCE [LARGE SCALE GENOMIC DNA]</scope>
    <source>
        <strain evidence="8 9">DS-58</strain>
    </source>
</reference>
<keyword evidence="4 6" id="KW-0862">Zinc</keyword>
<dbReference type="Pfam" id="PF01435">
    <property type="entry name" value="Peptidase_M48"/>
    <property type="match status" value="1"/>
</dbReference>
<organism evidence="8 9">
    <name type="scientific">Lysobacter dokdonensis DS-58</name>
    <dbReference type="NCBI Taxonomy" id="1300345"/>
    <lineage>
        <taxon>Bacteria</taxon>
        <taxon>Pseudomonadati</taxon>
        <taxon>Pseudomonadota</taxon>
        <taxon>Gammaproteobacteria</taxon>
        <taxon>Lysobacterales</taxon>
        <taxon>Lysobacteraceae</taxon>
        <taxon>Noviluteimonas</taxon>
    </lineage>
</organism>
<dbReference type="GO" id="GO:0046872">
    <property type="term" value="F:metal ion binding"/>
    <property type="evidence" value="ECO:0007669"/>
    <property type="project" value="UniProtKB-KW"/>
</dbReference>
<dbReference type="RefSeq" id="WP_052116208.1">
    <property type="nucleotide sequence ID" value="NZ_JRKJ01000007.1"/>
</dbReference>
<comment type="caution">
    <text evidence="8">The sequence shown here is derived from an EMBL/GenBank/DDBJ whole genome shotgun (WGS) entry which is preliminary data.</text>
</comment>
<dbReference type="InterPro" id="IPR001915">
    <property type="entry name" value="Peptidase_M48"/>
</dbReference>
<dbReference type="AlphaFoldDB" id="A0A0A2X2K7"/>
<dbReference type="PANTHER" id="PTHR22726:SF1">
    <property type="entry name" value="METALLOENDOPEPTIDASE OMA1, MITOCHONDRIAL"/>
    <property type="match status" value="1"/>
</dbReference>
<dbReference type="PANTHER" id="PTHR22726">
    <property type="entry name" value="METALLOENDOPEPTIDASE OMA1"/>
    <property type="match status" value="1"/>
</dbReference>
<keyword evidence="9" id="KW-1185">Reference proteome</keyword>
<dbReference type="PATRIC" id="fig|1300345.3.peg.1283"/>
<feature type="domain" description="Peptidase M48" evidence="7">
    <location>
        <begin position="64"/>
        <end position="247"/>
    </location>
</feature>
<comment type="similarity">
    <text evidence="6">Belongs to the peptidase M48 family.</text>
</comment>
<dbReference type="SUPFAM" id="SSF48452">
    <property type="entry name" value="TPR-like"/>
    <property type="match status" value="1"/>
</dbReference>
<evidence type="ECO:0000256" key="1">
    <source>
        <dbReference type="ARBA" id="ARBA00022670"/>
    </source>
</evidence>
<dbReference type="eggNOG" id="COG4783">
    <property type="taxonomic scope" value="Bacteria"/>
</dbReference>
<sequence>MTVGQAKHAIAGALLALLVGCATQQPMRTPEPGSRPVAGTDEDELWYAMEKSEEELARSPMRVRDPALNAYVKDVACRASAGYCKDLRVYIMNVPAFNASMAPNGTMIVWTGALLRMRDEAELAFVLGHEAGHFRAQHTLRQWRRMKDTSAFLGAFQMLAYGAGFPNTAYFGSLGIYATIFKFSRDMEREADKLGFEAVVAQGWDPRAGADVWGRMLREENTLKYISRSTVFATHPATEERLSDVRAAAAAVPNPPSTRNKAQYREATRPFLENWLVGELAQRRYASSQLVIQELLDDAPQEDKGMLTFYLGESYRRRDNKQDDAKAAELYARAVTLPGTPAAAWREHGYALAQQGRNDDARSALQTYLQNAPKADDRAFVQRALDKLGGTH</sequence>
<comment type="cofactor">
    <cofactor evidence="6">
        <name>Zn(2+)</name>
        <dbReference type="ChEBI" id="CHEBI:29105"/>
    </cofactor>
    <text evidence="6">Binds 1 zinc ion per subunit.</text>
</comment>
<dbReference type="PROSITE" id="PS51257">
    <property type="entry name" value="PROKAR_LIPOPROTEIN"/>
    <property type="match status" value="1"/>
</dbReference>
<dbReference type="CDD" id="cd07324">
    <property type="entry name" value="M48C_Oma1-like"/>
    <property type="match status" value="1"/>
</dbReference>
<accession>A0A0A2X2K7</accession>
<dbReference type="EMBL" id="JRKJ01000007">
    <property type="protein sequence ID" value="KGQ19469.1"/>
    <property type="molecule type" value="Genomic_DNA"/>
</dbReference>
<evidence type="ECO:0000256" key="4">
    <source>
        <dbReference type="ARBA" id="ARBA00022833"/>
    </source>
</evidence>
<evidence type="ECO:0000256" key="3">
    <source>
        <dbReference type="ARBA" id="ARBA00022801"/>
    </source>
</evidence>
<proteinExistence type="inferred from homology"/>
<keyword evidence="3 6" id="KW-0378">Hydrolase</keyword>
<dbReference type="InterPro" id="IPR011990">
    <property type="entry name" value="TPR-like_helical_dom_sf"/>
</dbReference>
<evidence type="ECO:0000259" key="7">
    <source>
        <dbReference type="Pfam" id="PF01435"/>
    </source>
</evidence>
<dbReference type="GO" id="GO:0016020">
    <property type="term" value="C:membrane"/>
    <property type="evidence" value="ECO:0007669"/>
    <property type="project" value="TreeGrafter"/>
</dbReference>
<dbReference type="Gene3D" id="1.25.40.10">
    <property type="entry name" value="Tetratricopeptide repeat domain"/>
    <property type="match status" value="1"/>
</dbReference>
<gene>
    <name evidence="8" type="ORF">LF41_2724</name>
</gene>
<keyword evidence="5 6" id="KW-0482">Metalloprotease</keyword>